<dbReference type="PROSITE" id="PS50042">
    <property type="entry name" value="CNMP_BINDING_3"/>
    <property type="match status" value="1"/>
</dbReference>
<evidence type="ECO:0000313" key="3">
    <source>
        <dbReference type="Proteomes" id="UP000280455"/>
    </source>
</evidence>
<dbReference type="PROSITE" id="PS00888">
    <property type="entry name" value="CNMP_BINDING_1"/>
    <property type="match status" value="1"/>
</dbReference>
<dbReference type="EMBL" id="CP027750">
    <property type="protein sequence ID" value="AZE32134.1"/>
    <property type="molecule type" value="Genomic_DNA"/>
</dbReference>
<dbReference type="AlphaFoldDB" id="A0AAD1E9H5"/>
<evidence type="ECO:0000313" key="2">
    <source>
        <dbReference type="EMBL" id="AZE32134.1"/>
    </source>
</evidence>
<dbReference type="InterPro" id="IPR018490">
    <property type="entry name" value="cNMP-bd_dom_sf"/>
</dbReference>
<accession>A0AAD1E9H5</accession>
<dbReference type="InterPro" id="IPR018488">
    <property type="entry name" value="cNMP-bd_CS"/>
</dbReference>
<organism evidence="2 3">
    <name type="scientific">Pseudomonas chlororaphis subsp. aureofaciens</name>
    <dbReference type="NCBI Taxonomy" id="587851"/>
    <lineage>
        <taxon>Bacteria</taxon>
        <taxon>Pseudomonadati</taxon>
        <taxon>Pseudomonadota</taxon>
        <taxon>Gammaproteobacteria</taxon>
        <taxon>Pseudomonadales</taxon>
        <taxon>Pseudomonadaceae</taxon>
        <taxon>Pseudomonas</taxon>
    </lineage>
</organism>
<evidence type="ECO:0000259" key="1">
    <source>
        <dbReference type="PROSITE" id="PS50042"/>
    </source>
</evidence>
<dbReference type="PANTHER" id="PTHR24567:SF74">
    <property type="entry name" value="HTH-TYPE TRANSCRIPTIONAL REGULATOR ARCR"/>
    <property type="match status" value="1"/>
</dbReference>
<dbReference type="CDD" id="cd00038">
    <property type="entry name" value="CAP_ED"/>
    <property type="match status" value="1"/>
</dbReference>
<name>A0AAD1E9H5_9PSED</name>
<gene>
    <name evidence="2" type="ORF">C4K07_5380</name>
</gene>
<dbReference type="InterPro" id="IPR050397">
    <property type="entry name" value="Env_Response_Regulators"/>
</dbReference>
<dbReference type="Gene3D" id="2.60.120.10">
    <property type="entry name" value="Jelly Rolls"/>
    <property type="match status" value="1"/>
</dbReference>
<feature type="domain" description="Cyclic nucleotide-binding" evidence="1">
    <location>
        <begin position="151"/>
        <end position="248"/>
    </location>
</feature>
<dbReference type="InterPro" id="IPR014710">
    <property type="entry name" value="RmlC-like_jellyroll"/>
</dbReference>
<dbReference type="Proteomes" id="UP000280455">
    <property type="component" value="Chromosome"/>
</dbReference>
<dbReference type="InterPro" id="IPR000595">
    <property type="entry name" value="cNMP-bd_dom"/>
</dbReference>
<sequence>MYLLGEQPAYADALINRLQSIPPRLLEGLLPSGDVMEVAPSKDLSSSLADSQLFLLESGQVQASIDERPLFYLHEGDLLGLRRGAELPRWQLSSEQPLSLIPYQRSAVFQHLYADEQRSELFLQYLIGQTALLSDAVARLKQPELRNSNGFQRVAKGEVLIRQGDDADHVFVIIEGHAEAFVDGHKVGDVPKDEIFGAMAIFTGEKRNASVIASEPCTLMLIPKSQFLSLTQSNPRIAHSLIESMARRIDLLNKEVSRLHSLSTNL</sequence>
<dbReference type="GO" id="GO:0003700">
    <property type="term" value="F:DNA-binding transcription factor activity"/>
    <property type="evidence" value="ECO:0007669"/>
    <property type="project" value="TreeGrafter"/>
</dbReference>
<dbReference type="PRINTS" id="PR00103">
    <property type="entry name" value="CAMPKINASE"/>
</dbReference>
<proteinExistence type="predicted"/>
<dbReference type="SMART" id="SM00100">
    <property type="entry name" value="cNMP"/>
    <property type="match status" value="1"/>
</dbReference>
<dbReference type="RefSeq" id="WP_038635168.1">
    <property type="nucleotide sequence ID" value="NZ_CP027747.1"/>
</dbReference>
<dbReference type="PANTHER" id="PTHR24567">
    <property type="entry name" value="CRP FAMILY TRANSCRIPTIONAL REGULATORY PROTEIN"/>
    <property type="match status" value="1"/>
</dbReference>
<dbReference type="Pfam" id="PF00027">
    <property type="entry name" value="cNMP_binding"/>
    <property type="match status" value="1"/>
</dbReference>
<dbReference type="GO" id="GO:0005829">
    <property type="term" value="C:cytosol"/>
    <property type="evidence" value="ECO:0007669"/>
    <property type="project" value="TreeGrafter"/>
</dbReference>
<dbReference type="SUPFAM" id="SSF51206">
    <property type="entry name" value="cAMP-binding domain-like"/>
    <property type="match status" value="1"/>
</dbReference>
<reference evidence="2 3" key="1">
    <citation type="submission" date="2018-03" db="EMBL/GenBank/DDBJ databases">
        <title>Diversity of phytobeneficial traits revealed by whole-genome analysis of worldwide-isolated phenazine-producing Pseudomonas spp.</title>
        <authorList>
            <person name="Biessy A."/>
            <person name="Novinscak A."/>
            <person name="Blom J."/>
            <person name="Leger G."/>
            <person name="Thomashow L.S."/>
            <person name="Cazorla F.M."/>
            <person name="Josic D."/>
            <person name="Filion M."/>
        </authorList>
    </citation>
    <scope>NUCLEOTIDE SEQUENCE [LARGE SCALE GENOMIC DNA]</scope>
    <source>
        <strain evidence="2 3">ChPhzS24</strain>
    </source>
</reference>
<protein>
    <submittedName>
        <fullName evidence="2">cAMP-binding protein</fullName>
    </submittedName>
</protein>